<sequence>MASRVSLRPGRAGWIAAAGVALGIVIILLGMARPPICPCGTIRLWQGVVESAENSQQISDWYSFSHVIHGFLFYGAAHLLWRRAGFKAISPQWALALAVLVEGSWEILENSPIIIDRYRAVTISWGYSGDSVLNSFCDMAFMALGFVFASRAPATVTILVGVAFELFTLAMIRDNLTLNVLMLVWPVEVVRQWQAGG</sequence>
<evidence type="ECO:0000313" key="7">
    <source>
        <dbReference type="Proteomes" id="UP000031338"/>
    </source>
</evidence>
<feature type="transmembrane region" description="Helical" evidence="5">
    <location>
        <begin position="61"/>
        <end position="81"/>
    </location>
</feature>
<keyword evidence="1 5" id="KW-1003">Cell membrane</keyword>
<accession>A0A0B9ACH2</accession>
<comment type="caution">
    <text evidence="6">The sequence shown here is derived from an EMBL/GenBank/DDBJ whole genome shotgun (WGS) entry which is preliminary data.</text>
</comment>
<keyword evidence="4 5" id="KW-0472">Membrane</keyword>
<dbReference type="PATRIC" id="fig|48936.3.peg.1007"/>
<feature type="transmembrane region" description="Helical" evidence="5">
    <location>
        <begin position="12"/>
        <end position="32"/>
    </location>
</feature>
<evidence type="ECO:0000256" key="4">
    <source>
        <dbReference type="ARBA" id="ARBA00023136"/>
    </source>
</evidence>
<dbReference type="GO" id="GO:0005886">
    <property type="term" value="C:plasma membrane"/>
    <property type="evidence" value="ECO:0007669"/>
    <property type="project" value="UniProtKB-SubCell"/>
</dbReference>
<dbReference type="Pfam" id="PF10755">
    <property type="entry name" value="DUF2585"/>
    <property type="match status" value="1"/>
</dbReference>
<reference evidence="6 7" key="1">
    <citation type="submission" date="2014-10" db="EMBL/GenBank/DDBJ databases">
        <title>Draft genome sequence of Novosphingobium subterraneum DSM 12447.</title>
        <authorList>
            <person name="Gan H.M."/>
            <person name="Gan H.Y."/>
            <person name="Savka M.A."/>
        </authorList>
    </citation>
    <scope>NUCLEOTIDE SEQUENCE [LARGE SCALE GENOMIC DNA]</scope>
    <source>
        <strain evidence="6 7">DSM 12447</strain>
    </source>
</reference>
<keyword evidence="3 5" id="KW-1133">Transmembrane helix</keyword>
<comment type="subcellular location">
    <subcellularLocation>
        <location evidence="5">Cell membrane</location>
        <topology evidence="5">Multi-pass membrane protein</topology>
    </subcellularLocation>
</comment>
<proteinExistence type="inferred from homology"/>
<dbReference type="Proteomes" id="UP000031338">
    <property type="component" value="Unassembled WGS sequence"/>
</dbReference>
<evidence type="ECO:0000313" key="6">
    <source>
        <dbReference type="EMBL" id="KHS48327.1"/>
    </source>
</evidence>
<keyword evidence="7" id="KW-1185">Reference proteome</keyword>
<evidence type="ECO:0000256" key="5">
    <source>
        <dbReference type="HAMAP-Rule" id="MF_01514"/>
    </source>
</evidence>
<dbReference type="NCBIfam" id="NF002099">
    <property type="entry name" value="PRK00944.1"/>
    <property type="match status" value="1"/>
</dbReference>
<evidence type="ECO:0000256" key="2">
    <source>
        <dbReference type="ARBA" id="ARBA00022692"/>
    </source>
</evidence>
<evidence type="ECO:0000256" key="1">
    <source>
        <dbReference type="ARBA" id="ARBA00022475"/>
    </source>
</evidence>
<gene>
    <name evidence="6" type="ORF">NJ75_00994</name>
</gene>
<dbReference type="HAMAP" id="MF_01514">
    <property type="entry name" value="UPF0314"/>
    <property type="match status" value="1"/>
</dbReference>
<evidence type="ECO:0000256" key="3">
    <source>
        <dbReference type="ARBA" id="ARBA00022989"/>
    </source>
</evidence>
<organism evidence="6 7">
    <name type="scientific">Novosphingobium subterraneum</name>
    <dbReference type="NCBI Taxonomy" id="48936"/>
    <lineage>
        <taxon>Bacteria</taxon>
        <taxon>Pseudomonadati</taxon>
        <taxon>Pseudomonadota</taxon>
        <taxon>Alphaproteobacteria</taxon>
        <taxon>Sphingomonadales</taxon>
        <taxon>Sphingomonadaceae</taxon>
        <taxon>Novosphingobium</taxon>
    </lineage>
</organism>
<comment type="similarity">
    <text evidence="5">Belongs to the UPF0314 family.</text>
</comment>
<dbReference type="EMBL" id="JRVC01000004">
    <property type="protein sequence ID" value="KHS48327.1"/>
    <property type="molecule type" value="Genomic_DNA"/>
</dbReference>
<protein>
    <recommendedName>
        <fullName evidence="5">UPF0314 protein NJ75_00994</fullName>
    </recommendedName>
</protein>
<name>A0A0B9ACH2_9SPHN</name>
<feature type="transmembrane region" description="Helical" evidence="5">
    <location>
        <begin position="154"/>
        <end position="172"/>
    </location>
</feature>
<dbReference type="RefSeq" id="WP_039332055.1">
    <property type="nucleotide sequence ID" value="NZ_JRVC01000004.1"/>
</dbReference>
<dbReference type="STRING" id="48936.NJ75_00994"/>
<dbReference type="AlphaFoldDB" id="A0A0B9ACH2"/>
<dbReference type="InterPro" id="IPR019691">
    <property type="entry name" value="DUF2585"/>
</dbReference>
<keyword evidence="2 5" id="KW-0812">Transmembrane</keyword>